<sequence length="162" mass="18111">MDANLIAQTCNQTPYPDLCISTLQSDPRSAKADVKGLGIIMVDAVKAKAREANLRLQELAQLSPYLFTLFVFILFVCVLYGEDLICIFGQQLQLTSSSNLIAIKTDPSHRLLNWWISGEEGLRAILEQKSECWRTSIQGIQIPPNVRESDSGKFRNVIPELS</sequence>
<dbReference type="NCBIfam" id="TIGR01614">
    <property type="entry name" value="PME_inhib"/>
    <property type="match status" value="1"/>
</dbReference>
<feature type="domain" description="Pectinesterase inhibitor" evidence="2">
    <location>
        <begin position="4"/>
        <end position="61"/>
    </location>
</feature>
<dbReference type="EMBL" id="VIEB01000716">
    <property type="protein sequence ID" value="TQD82552.1"/>
    <property type="molecule type" value="Genomic_DNA"/>
</dbReference>
<feature type="transmembrane region" description="Helical" evidence="1">
    <location>
        <begin position="62"/>
        <end position="81"/>
    </location>
</feature>
<protein>
    <recommendedName>
        <fullName evidence="2">Pectinesterase inhibitor domain-containing protein</fullName>
    </recommendedName>
</protein>
<evidence type="ECO:0000313" key="3">
    <source>
        <dbReference type="EMBL" id="TQD82552.1"/>
    </source>
</evidence>
<keyword evidence="4" id="KW-1185">Reference proteome</keyword>
<comment type="caution">
    <text evidence="3">The sequence shown here is derived from an EMBL/GenBank/DDBJ whole genome shotgun (WGS) entry which is preliminary data.</text>
</comment>
<dbReference type="Pfam" id="PF04043">
    <property type="entry name" value="PMEI"/>
    <property type="match status" value="1"/>
</dbReference>
<dbReference type="InterPro" id="IPR035513">
    <property type="entry name" value="Invertase/methylesterase_inhib"/>
</dbReference>
<dbReference type="InterPro" id="IPR006501">
    <property type="entry name" value="Pectinesterase_inhib_dom"/>
</dbReference>
<keyword evidence="1" id="KW-0812">Transmembrane</keyword>
<reference evidence="3 4" key="1">
    <citation type="journal article" date="2019" name="G3 (Bethesda)">
        <title>Sequencing of a Wild Apple (Malus baccata) Genome Unravels the Differences Between Cultivated and Wild Apple Species Regarding Disease Resistance and Cold Tolerance.</title>
        <authorList>
            <person name="Chen X."/>
        </authorList>
    </citation>
    <scope>NUCLEOTIDE SEQUENCE [LARGE SCALE GENOMIC DNA]</scope>
    <source>
        <strain evidence="4">cv. Shandingzi</strain>
        <tissue evidence="3">Leaves</tissue>
    </source>
</reference>
<keyword evidence="1" id="KW-1133">Transmembrane helix</keyword>
<dbReference type="AlphaFoldDB" id="A0A540L8G4"/>
<accession>A0A540L8G4</accession>
<gene>
    <name evidence="3" type="ORF">C1H46_031897</name>
</gene>
<dbReference type="SUPFAM" id="SSF101148">
    <property type="entry name" value="Plant invertase/pectin methylesterase inhibitor"/>
    <property type="match status" value="1"/>
</dbReference>
<evidence type="ECO:0000313" key="4">
    <source>
        <dbReference type="Proteomes" id="UP000315295"/>
    </source>
</evidence>
<organism evidence="3 4">
    <name type="scientific">Malus baccata</name>
    <name type="common">Siberian crab apple</name>
    <name type="synonym">Pyrus baccata</name>
    <dbReference type="NCBI Taxonomy" id="106549"/>
    <lineage>
        <taxon>Eukaryota</taxon>
        <taxon>Viridiplantae</taxon>
        <taxon>Streptophyta</taxon>
        <taxon>Embryophyta</taxon>
        <taxon>Tracheophyta</taxon>
        <taxon>Spermatophyta</taxon>
        <taxon>Magnoliopsida</taxon>
        <taxon>eudicotyledons</taxon>
        <taxon>Gunneridae</taxon>
        <taxon>Pentapetalae</taxon>
        <taxon>rosids</taxon>
        <taxon>fabids</taxon>
        <taxon>Rosales</taxon>
        <taxon>Rosaceae</taxon>
        <taxon>Amygdaloideae</taxon>
        <taxon>Maleae</taxon>
        <taxon>Malus</taxon>
    </lineage>
</organism>
<name>A0A540L8G4_MALBA</name>
<dbReference type="Gene3D" id="1.20.140.40">
    <property type="entry name" value="Invertase/pectin methylesterase inhibitor family protein"/>
    <property type="match status" value="1"/>
</dbReference>
<evidence type="ECO:0000256" key="1">
    <source>
        <dbReference type="SAM" id="Phobius"/>
    </source>
</evidence>
<dbReference type="GO" id="GO:0004857">
    <property type="term" value="F:enzyme inhibitor activity"/>
    <property type="evidence" value="ECO:0007669"/>
    <property type="project" value="InterPro"/>
</dbReference>
<keyword evidence="1" id="KW-0472">Membrane</keyword>
<dbReference type="Proteomes" id="UP000315295">
    <property type="component" value="Unassembled WGS sequence"/>
</dbReference>
<proteinExistence type="predicted"/>
<evidence type="ECO:0000259" key="2">
    <source>
        <dbReference type="Pfam" id="PF04043"/>
    </source>
</evidence>